<proteinExistence type="predicted"/>
<gene>
    <name evidence="3" type="ORF">BC351_26005</name>
</gene>
<comment type="caution">
    <text evidence="3">The sequence shown here is derived from an EMBL/GenBank/DDBJ whole genome shotgun (WGS) entry which is preliminary data.</text>
</comment>
<evidence type="ECO:0000259" key="2">
    <source>
        <dbReference type="Pfam" id="PF22725"/>
    </source>
</evidence>
<dbReference type="PANTHER" id="PTHR43708:SF8">
    <property type="entry name" value="OXIDOREDUCTASE"/>
    <property type="match status" value="1"/>
</dbReference>
<dbReference type="Pfam" id="PF22725">
    <property type="entry name" value="GFO_IDH_MocA_C3"/>
    <property type="match status" value="1"/>
</dbReference>
<protein>
    <recommendedName>
        <fullName evidence="5">Dehydrogenase</fullName>
    </recommendedName>
</protein>
<dbReference type="SUPFAM" id="SSF55347">
    <property type="entry name" value="Glyceraldehyde-3-phosphate dehydrogenase-like, C-terminal domain"/>
    <property type="match status" value="1"/>
</dbReference>
<name>A0A1V4HIP8_9BACL</name>
<dbReference type="Pfam" id="PF01408">
    <property type="entry name" value="GFO_IDH_MocA"/>
    <property type="match status" value="1"/>
</dbReference>
<dbReference type="STRING" id="1469647.BC351_26005"/>
<dbReference type="InterPro" id="IPR051317">
    <property type="entry name" value="Gfo/Idh/MocA_oxidoreduct"/>
</dbReference>
<dbReference type="Gene3D" id="3.30.360.10">
    <property type="entry name" value="Dihydrodipicolinate Reductase, domain 2"/>
    <property type="match status" value="1"/>
</dbReference>
<dbReference type="GO" id="GO:0000166">
    <property type="term" value="F:nucleotide binding"/>
    <property type="evidence" value="ECO:0007669"/>
    <property type="project" value="InterPro"/>
</dbReference>
<accession>A0A1V4HIP8</accession>
<keyword evidence="4" id="KW-1185">Reference proteome</keyword>
<dbReference type="InterPro" id="IPR000683">
    <property type="entry name" value="Gfo/Idh/MocA-like_OxRdtase_N"/>
</dbReference>
<evidence type="ECO:0008006" key="5">
    <source>
        <dbReference type="Google" id="ProtNLM"/>
    </source>
</evidence>
<dbReference type="Proteomes" id="UP000190626">
    <property type="component" value="Unassembled WGS sequence"/>
</dbReference>
<evidence type="ECO:0000259" key="1">
    <source>
        <dbReference type="Pfam" id="PF01408"/>
    </source>
</evidence>
<dbReference type="EMBL" id="MBTG01000014">
    <property type="protein sequence ID" value="OPH56876.1"/>
    <property type="molecule type" value="Genomic_DNA"/>
</dbReference>
<organism evidence="3 4">
    <name type="scientific">Paenibacillus ferrarius</name>
    <dbReference type="NCBI Taxonomy" id="1469647"/>
    <lineage>
        <taxon>Bacteria</taxon>
        <taxon>Bacillati</taxon>
        <taxon>Bacillota</taxon>
        <taxon>Bacilli</taxon>
        <taxon>Bacillales</taxon>
        <taxon>Paenibacillaceae</taxon>
        <taxon>Paenibacillus</taxon>
    </lineage>
</organism>
<dbReference type="AlphaFoldDB" id="A0A1V4HIP8"/>
<dbReference type="InterPro" id="IPR055170">
    <property type="entry name" value="GFO_IDH_MocA-like_dom"/>
</dbReference>
<dbReference type="PANTHER" id="PTHR43708">
    <property type="entry name" value="CONSERVED EXPRESSED OXIDOREDUCTASE (EUROFUNG)"/>
    <property type="match status" value="1"/>
</dbReference>
<dbReference type="Gene3D" id="3.40.50.720">
    <property type="entry name" value="NAD(P)-binding Rossmann-like Domain"/>
    <property type="match status" value="1"/>
</dbReference>
<dbReference type="SUPFAM" id="SSF51735">
    <property type="entry name" value="NAD(P)-binding Rossmann-fold domains"/>
    <property type="match status" value="1"/>
</dbReference>
<dbReference type="InterPro" id="IPR036291">
    <property type="entry name" value="NAD(P)-bd_dom_sf"/>
</dbReference>
<feature type="domain" description="Gfo/Idh/MocA-like oxidoreductase N-terminal" evidence="1">
    <location>
        <begin position="10"/>
        <end position="130"/>
    </location>
</feature>
<feature type="domain" description="GFO/IDH/MocA-like oxidoreductase" evidence="2">
    <location>
        <begin position="138"/>
        <end position="257"/>
    </location>
</feature>
<evidence type="ECO:0000313" key="3">
    <source>
        <dbReference type="EMBL" id="OPH56876.1"/>
    </source>
</evidence>
<dbReference type="OrthoDB" id="9815825at2"/>
<dbReference type="RefSeq" id="WP_079413868.1">
    <property type="nucleotide sequence ID" value="NZ_MBTG01000014.1"/>
</dbReference>
<reference evidence="4" key="1">
    <citation type="submission" date="2016-07" db="EMBL/GenBank/DDBJ databases">
        <authorList>
            <person name="Florea S."/>
            <person name="Webb J.S."/>
            <person name="Jaromczyk J."/>
            <person name="Schardl C.L."/>
        </authorList>
    </citation>
    <scope>NUCLEOTIDE SEQUENCE [LARGE SCALE GENOMIC DNA]</scope>
    <source>
        <strain evidence="4">CY1</strain>
    </source>
</reference>
<sequence length="337" mass="37803">MPITNTSIIRGAVVGYSKAFNMGQLHGEQMNQAGLEFAAVCEIDEACLSQAKIDFPNIQTFQTIEELLAQPDIQLITIITPHHTHAELAMKVLESGKHCILEKPMCIDTEDAEALVRKAKEHGVMLSVYHNRRWDGWYLTLQDLIQKDLLGEIFSVEMFIGGHGHPGYWWRSDKVVSGGAFYDWGAHYIDWLLGIVPGKVKSIRGFVQKRLWHDVTNEDHMESIIVFEGGAVANVQVSSIARAGKANRRILGTKGAVISNHNENYLKLYTDLNGVKIESKVPLMKDTWDNYYQNIADHLLNGAELIVKPEEARRIIAVLDTTAKSAAVDRELPVPYE</sequence>
<evidence type="ECO:0000313" key="4">
    <source>
        <dbReference type="Proteomes" id="UP000190626"/>
    </source>
</evidence>